<reference evidence="3 5" key="2">
    <citation type="submission" date="2022-03" db="EMBL/GenBank/DDBJ databases">
        <title>Genome sequencing of Neisseria macacae.</title>
        <authorList>
            <person name="Baek M.-G."/>
        </authorList>
    </citation>
    <scope>NUCLEOTIDE SEQUENCE [LARGE SCALE GENOMIC DNA]</scope>
    <source>
        <strain evidence="3 5">ATCC 33926</strain>
    </source>
</reference>
<reference evidence="2 4" key="1">
    <citation type="submission" date="2011-05" db="EMBL/GenBank/DDBJ databases">
        <authorList>
            <person name="Muzny D."/>
            <person name="Qin X."/>
            <person name="Deng J."/>
            <person name="Jiang H."/>
            <person name="Liu Y."/>
            <person name="Qu J."/>
            <person name="Song X.-Z."/>
            <person name="Zhang L."/>
            <person name="Thornton R."/>
            <person name="Coyle M."/>
            <person name="Francisco L."/>
            <person name="Jackson L."/>
            <person name="Javaid M."/>
            <person name="Korchina V."/>
            <person name="Kovar C."/>
            <person name="Mata R."/>
            <person name="Mathew T."/>
            <person name="Ngo R."/>
            <person name="Nguyen L."/>
            <person name="Nguyen N."/>
            <person name="Okwuonu G."/>
            <person name="Ongeri F."/>
            <person name="Pham C."/>
            <person name="Simmons D."/>
            <person name="Wilczek-Boney K."/>
            <person name="Hale W."/>
            <person name="Jakkamsetti A."/>
            <person name="Pham P."/>
            <person name="Ruth R."/>
            <person name="San Lucas F."/>
            <person name="Warren J."/>
            <person name="Zhang J."/>
            <person name="Zhao Z."/>
            <person name="Zhou C."/>
            <person name="Zhu D."/>
            <person name="Lee S."/>
            <person name="Bess C."/>
            <person name="Blankenburg K."/>
            <person name="Forbes L."/>
            <person name="Fu Q."/>
            <person name="Gubbala S."/>
            <person name="Hirani K."/>
            <person name="Jayaseelan J.C."/>
            <person name="Lara F."/>
            <person name="Munidasa M."/>
            <person name="Palculict T."/>
            <person name="Patil S."/>
            <person name="Pu L.-L."/>
            <person name="Saada N."/>
            <person name="Tang L."/>
            <person name="Weissenberger G."/>
            <person name="Zhu Y."/>
            <person name="Hemphill L."/>
            <person name="Shang Y."/>
            <person name="Youmans B."/>
            <person name="Ayvaz T."/>
            <person name="Ross M."/>
            <person name="Santibanez J."/>
            <person name="Aqrawi P."/>
            <person name="Gross S."/>
            <person name="Joshi V."/>
            <person name="Fowler G."/>
            <person name="Nazareth L."/>
            <person name="Reid J."/>
            <person name="Worley K."/>
            <person name="Petrosino J."/>
            <person name="Highlander S."/>
            <person name="Gibbs R."/>
        </authorList>
    </citation>
    <scope>NUCLEOTIDE SEQUENCE [LARGE SCALE GENOMIC DNA]</scope>
    <source>
        <strain evidence="2 4">ATCC 33926</strain>
    </source>
</reference>
<feature type="chain" id="PRO_5041249542" evidence="1">
    <location>
        <begin position="17"/>
        <end position="218"/>
    </location>
</feature>
<organism evidence="2 4">
    <name type="scientific">Neisseria macacae ATCC 33926</name>
    <dbReference type="NCBI Taxonomy" id="997348"/>
    <lineage>
        <taxon>Bacteria</taxon>
        <taxon>Pseudomonadati</taxon>
        <taxon>Pseudomonadota</taxon>
        <taxon>Betaproteobacteria</taxon>
        <taxon>Neisseriales</taxon>
        <taxon>Neisseriaceae</taxon>
        <taxon>Neisseria</taxon>
    </lineage>
</organism>
<gene>
    <name evidence="2" type="ORF">HMPREF9418_2442</name>
    <name evidence="3" type="ORF">MON40_01515</name>
</gene>
<dbReference type="RefSeq" id="WP_003779720.1">
    <property type="nucleotide sequence ID" value="NZ_CP094241.1"/>
</dbReference>
<dbReference type="EMBL" id="CP094241">
    <property type="protein sequence ID" value="UNV85234.1"/>
    <property type="molecule type" value="Genomic_DNA"/>
</dbReference>
<sequence length="218" mass="24361">MKTLAFLLLTSFSLHAAAQDYVLTEDRLSSGSLALNGKQVSVDTVNPNGHVCNYEGTIKNRTSKNRNGCVVHFSFTNNSVKLNIPDSAREACQEYCGHNASFEATYEKLPAACSAKGAAAMEKRFQAAYQGKRYRDAVAIKQRYLNECDKFLDLTEWMRTLNDLSVSYKNAGDKAACRKALAPMDEWLEGYQPSYLYEDAYKREAAAAQFNLKQCSDK</sequence>
<evidence type="ECO:0000313" key="4">
    <source>
        <dbReference type="Proteomes" id="UP000004982"/>
    </source>
</evidence>
<dbReference type="EMBL" id="AFQE01000121">
    <property type="protein sequence ID" value="EGQ75357.1"/>
    <property type="molecule type" value="Genomic_DNA"/>
</dbReference>
<evidence type="ECO:0000313" key="2">
    <source>
        <dbReference type="EMBL" id="EGQ75357.1"/>
    </source>
</evidence>
<evidence type="ECO:0000313" key="5">
    <source>
        <dbReference type="Proteomes" id="UP000829455"/>
    </source>
</evidence>
<evidence type="ECO:0000313" key="3">
    <source>
        <dbReference type="EMBL" id="UNV85234.1"/>
    </source>
</evidence>
<keyword evidence="1" id="KW-0732">Signal</keyword>
<evidence type="ECO:0000256" key="1">
    <source>
        <dbReference type="SAM" id="SignalP"/>
    </source>
</evidence>
<feature type="signal peptide" evidence="1">
    <location>
        <begin position="1"/>
        <end position="16"/>
    </location>
</feature>
<dbReference type="AlphaFoldDB" id="A0AA36UH57"/>
<keyword evidence="5" id="KW-1185">Reference proteome</keyword>
<dbReference type="Proteomes" id="UP000829455">
    <property type="component" value="Chromosome"/>
</dbReference>
<dbReference type="Proteomes" id="UP000004982">
    <property type="component" value="Unassembled WGS sequence"/>
</dbReference>
<proteinExistence type="predicted"/>
<name>A0AA36UH57_9NEIS</name>
<protein>
    <submittedName>
        <fullName evidence="2">Uncharacterized protein</fullName>
    </submittedName>
</protein>
<accession>A0AA36UH57</accession>